<feature type="coiled-coil region" evidence="2">
    <location>
        <begin position="289"/>
        <end position="341"/>
    </location>
</feature>
<dbReference type="AlphaFoldDB" id="A0A3P9IMB1"/>
<name>A0A3P9IMB1_ORYLA</name>
<keyword evidence="1 2" id="KW-0175">Coiled coil</keyword>
<evidence type="ECO:0000313" key="5">
    <source>
        <dbReference type="Ensembl" id="ENSORLP00015021119.1"/>
    </source>
</evidence>
<reference evidence="5" key="3">
    <citation type="submission" date="2025-08" db="UniProtKB">
        <authorList>
            <consortium name="Ensembl"/>
        </authorList>
    </citation>
    <scope>IDENTIFICATION</scope>
    <source>
        <strain evidence="5">HSOK</strain>
    </source>
</reference>
<dbReference type="Pfam" id="PF21773">
    <property type="entry name" value="ODAD1_CC"/>
    <property type="match status" value="1"/>
</dbReference>
<accession>A0A3P9IMB1</accession>
<organism evidence="5 6">
    <name type="scientific">Oryzias latipes</name>
    <name type="common">Japanese rice fish</name>
    <name type="synonym">Japanese killifish</name>
    <dbReference type="NCBI Taxonomy" id="8090"/>
    <lineage>
        <taxon>Eukaryota</taxon>
        <taxon>Metazoa</taxon>
        <taxon>Chordata</taxon>
        <taxon>Craniata</taxon>
        <taxon>Vertebrata</taxon>
        <taxon>Euteleostomi</taxon>
        <taxon>Actinopterygii</taxon>
        <taxon>Neopterygii</taxon>
        <taxon>Teleostei</taxon>
        <taxon>Neoteleostei</taxon>
        <taxon>Acanthomorphata</taxon>
        <taxon>Ovalentaria</taxon>
        <taxon>Atherinomorphae</taxon>
        <taxon>Beloniformes</taxon>
        <taxon>Adrianichthyidae</taxon>
        <taxon>Oryziinae</taxon>
        <taxon>Oryzias</taxon>
    </lineage>
</organism>
<dbReference type="Proteomes" id="UP000265200">
    <property type="component" value="Chromosome 6"/>
</dbReference>
<feature type="domain" description="ODAD1 central coiled coil region" evidence="4">
    <location>
        <begin position="91"/>
        <end position="359"/>
    </location>
</feature>
<feature type="coiled-coil region" evidence="2">
    <location>
        <begin position="132"/>
        <end position="195"/>
    </location>
</feature>
<dbReference type="InterPro" id="IPR049258">
    <property type="entry name" value="ODAD1_CC"/>
</dbReference>
<dbReference type="PANTHER" id="PTHR21694">
    <property type="entry name" value="COILED-COIL DOMAIN-CONTAINING PROTEIN 63"/>
    <property type="match status" value="1"/>
</dbReference>
<feature type="compositionally biased region" description="Basic residues" evidence="3">
    <location>
        <begin position="223"/>
        <end position="232"/>
    </location>
</feature>
<reference evidence="5 6" key="2">
    <citation type="submission" date="2017-04" db="EMBL/GenBank/DDBJ databases">
        <title>CpG methylation of centromeres and impact of large insertions on vertebrate speciation.</title>
        <authorList>
            <person name="Ichikawa K."/>
            <person name="Yoshimura J."/>
            <person name="Morishita S."/>
        </authorList>
    </citation>
    <scope>NUCLEOTIDE SEQUENCE</scope>
    <source>
        <strain evidence="5 6">HSOK</strain>
    </source>
</reference>
<sequence length="426" mass="49136">MIMYEGLQASVVWDHDLIHKQQQNHQHQDSQDPDGLQSLIQKNDLLDRQLEDERQRHRKLQEEVSSAELSLEELRKEVVRGSLWSERQKTQRAIRALEYKLHRASVELNVQVAKNRRLGEELQTLSDERISFQQLQHKLNKELQDVKKKIREATGVCSAADHARVEVQTKMVVTQERKEEELTQTKAEILKLSRVIALKMTLRDFTVMKSSRRSGPDGSLKVTPRKFPKKTQKTRDSGAASVDALREAFEKIQAATGVDDLAVLVNNFIKDEQKIFEQNSFLNVQQAEVTTLREQSSKIQTEIDSLRAEHLQQKEALCVSQRNTEEQLRRVESQIHDYEGRWVTINKILDDFKKGLHNIPLTSAWRQSTETPEDDTVTLMSPLEQSTNDLLAVQVFHTFKKQEKNPTPSKKTIQMFNLPAAAPPLE</sequence>
<feature type="region of interest" description="Disordered" evidence="3">
    <location>
        <begin position="210"/>
        <end position="239"/>
    </location>
</feature>
<evidence type="ECO:0000256" key="2">
    <source>
        <dbReference type="SAM" id="Coils"/>
    </source>
</evidence>
<evidence type="ECO:0000259" key="4">
    <source>
        <dbReference type="Pfam" id="PF21773"/>
    </source>
</evidence>
<feature type="coiled-coil region" evidence="2">
    <location>
        <begin position="36"/>
        <end position="77"/>
    </location>
</feature>
<reference evidence="5" key="4">
    <citation type="submission" date="2025-09" db="UniProtKB">
        <authorList>
            <consortium name="Ensembl"/>
        </authorList>
    </citation>
    <scope>IDENTIFICATION</scope>
    <source>
        <strain evidence="5">HSOK</strain>
    </source>
</reference>
<evidence type="ECO:0000256" key="3">
    <source>
        <dbReference type="SAM" id="MobiDB-lite"/>
    </source>
</evidence>
<dbReference type="PANTHER" id="PTHR21694:SF18">
    <property type="entry name" value="COILED-COIL DOMAIN-CONTAINING PROTEIN 63"/>
    <property type="match status" value="1"/>
</dbReference>
<evidence type="ECO:0000313" key="6">
    <source>
        <dbReference type="Proteomes" id="UP000265200"/>
    </source>
</evidence>
<reference key="1">
    <citation type="journal article" date="2007" name="Nature">
        <title>The medaka draft genome and insights into vertebrate genome evolution.</title>
        <authorList>
            <person name="Kasahara M."/>
            <person name="Naruse K."/>
            <person name="Sasaki S."/>
            <person name="Nakatani Y."/>
            <person name="Qu W."/>
            <person name="Ahsan B."/>
            <person name="Yamada T."/>
            <person name="Nagayasu Y."/>
            <person name="Doi K."/>
            <person name="Kasai Y."/>
            <person name="Jindo T."/>
            <person name="Kobayashi D."/>
            <person name="Shimada A."/>
            <person name="Toyoda A."/>
            <person name="Kuroki Y."/>
            <person name="Fujiyama A."/>
            <person name="Sasaki T."/>
            <person name="Shimizu A."/>
            <person name="Asakawa S."/>
            <person name="Shimizu N."/>
            <person name="Hashimoto S."/>
            <person name="Yang J."/>
            <person name="Lee Y."/>
            <person name="Matsushima K."/>
            <person name="Sugano S."/>
            <person name="Sakaizumi M."/>
            <person name="Narita T."/>
            <person name="Ohishi K."/>
            <person name="Haga S."/>
            <person name="Ohta F."/>
            <person name="Nomoto H."/>
            <person name="Nogata K."/>
            <person name="Morishita T."/>
            <person name="Endo T."/>
            <person name="Shin-I T."/>
            <person name="Takeda H."/>
            <person name="Morishita S."/>
            <person name="Kohara Y."/>
        </authorList>
    </citation>
    <scope>NUCLEOTIDE SEQUENCE [LARGE SCALE GENOMIC DNA]</scope>
    <source>
        <strain>Hd-rR</strain>
    </source>
</reference>
<proteinExistence type="predicted"/>
<protein>
    <recommendedName>
        <fullName evidence="4">ODAD1 central coiled coil region domain-containing protein</fullName>
    </recommendedName>
</protein>
<evidence type="ECO:0000256" key="1">
    <source>
        <dbReference type="ARBA" id="ARBA00023054"/>
    </source>
</evidence>
<dbReference type="Ensembl" id="ENSORLT00015030499.1">
    <property type="protein sequence ID" value="ENSORLP00015021119.1"/>
    <property type="gene ID" value="ENSORLG00015022317.1"/>
</dbReference>
<dbReference type="InterPro" id="IPR051876">
    <property type="entry name" value="ODA-DC/CCD"/>
</dbReference>